<proteinExistence type="predicted"/>
<reference evidence="2" key="1">
    <citation type="submission" date="2020-08" db="EMBL/GenBank/DDBJ databases">
        <title>Multicomponent nature underlies the extraordinary mechanical properties of spider dragline silk.</title>
        <authorList>
            <person name="Kono N."/>
            <person name="Nakamura H."/>
            <person name="Mori M."/>
            <person name="Yoshida Y."/>
            <person name="Ohtoshi R."/>
            <person name="Malay A.D."/>
            <person name="Moran D.A.P."/>
            <person name="Tomita M."/>
            <person name="Numata K."/>
            <person name="Arakawa K."/>
        </authorList>
    </citation>
    <scope>NUCLEOTIDE SEQUENCE</scope>
</reference>
<sequence length="96" mass="11162">MACARLFIHFQLKRDGIGRNCRVISQPRLLDSYRHHWEYSARHRSHFFIARTGSDSFLEDLFLTALRERTLCSQGINIPGDSRRKMGVVKPKGPHP</sequence>
<evidence type="ECO:0000313" key="2">
    <source>
        <dbReference type="EMBL" id="GFT74297.1"/>
    </source>
</evidence>
<evidence type="ECO:0000313" key="3">
    <source>
        <dbReference type="Proteomes" id="UP000887013"/>
    </source>
</evidence>
<comment type="caution">
    <text evidence="2">The sequence shown here is derived from an EMBL/GenBank/DDBJ whole genome shotgun (WGS) entry which is preliminary data.</text>
</comment>
<keyword evidence="3" id="KW-1185">Reference proteome</keyword>
<organism evidence="2 3">
    <name type="scientific">Nephila pilipes</name>
    <name type="common">Giant wood spider</name>
    <name type="synonym">Nephila maculata</name>
    <dbReference type="NCBI Taxonomy" id="299642"/>
    <lineage>
        <taxon>Eukaryota</taxon>
        <taxon>Metazoa</taxon>
        <taxon>Ecdysozoa</taxon>
        <taxon>Arthropoda</taxon>
        <taxon>Chelicerata</taxon>
        <taxon>Arachnida</taxon>
        <taxon>Araneae</taxon>
        <taxon>Araneomorphae</taxon>
        <taxon>Entelegynae</taxon>
        <taxon>Araneoidea</taxon>
        <taxon>Nephilidae</taxon>
        <taxon>Nephila</taxon>
    </lineage>
</organism>
<accession>A0A8X6U256</accession>
<name>A0A8X6U256_NEPPI</name>
<evidence type="ECO:0000256" key="1">
    <source>
        <dbReference type="SAM" id="MobiDB-lite"/>
    </source>
</evidence>
<protein>
    <submittedName>
        <fullName evidence="2">Uncharacterized protein</fullName>
    </submittedName>
</protein>
<gene>
    <name evidence="2" type="ORF">NPIL_197021</name>
</gene>
<dbReference type="AlphaFoldDB" id="A0A8X6U256"/>
<dbReference type="Proteomes" id="UP000887013">
    <property type="component" value="Unassembled WGS sequence"/>
</dbReference>
<dbReference type="EMBL" id="BMAW01117270">
    <property type="protein sequence ID" value="GFT74297.1"/>
    <property type="molecule type" value="Genomic_DNA"/>
</dbReference>
<feature type="region of interest" description="Disordered" evidence="1">
    <location>
        <begin position="77"/>
        <end position="96"/>
    </location>
</feature>